<feature type="domain" description="RNase H type-1" evidence="1">
    <location>
        <begin position="42"/>
        <end position="159"/>
    </location>
</feature>
<comment type="caution">
    <text evidence="2">The sequence shown here is derived from an EMBL/GenBank/DDBJ whole genome shotgun (WGS) entry which is preliminary data.</text>
</comment>
<reference evidence="2" key="2">
    <citation type="journal article" date="2024" name="Plant">
        <title>Genomic evolution and insights into agronomic trait innovations of Sesamum species.</title>
        <authorList>
            <person name="Miao H."/>
            <person name="Wang L."/>
            <person name="Qu L."/>
            <person name="Liu H."/>
            <person name="Sun Y."/>
            <person name="Le M."/>
            <person name="Wang Q."/>
            <person name="Wei S."/>
            <person name="Zheng Y."/>
            <person name="Lin W."/>
            <person name="Duan Y."/>
            <person name="Cao H."/>
            <person name="Xiong S."/>
            <person name="Wang X."/>
            <person name="Wei L."/>
            <person name="Li C."/>
            <person name="Ma Q."/>
            <person name="Ju M."/>
            <person name="Zhao R."/>
            <person name="Li G."/>
            <person name="Mu C."/>
            <person name="Tian Q."/>
            <person name="Mei H."/>
            <person name="Zhang T."/>
            <person name="Gao T."/>
            <person name="Zhang H."/>
        </authorList>
    </citation>
    <scope>NUCLEOTIDE SEQUENCE</scope>
    <source>
        <strain evidence="2">KEN8</strain>
    </source>
</reference>
<evidence type="ECO:0000259" key="1">
    <source>
        <dbReference type="Pfam" id="PF13456"/>
    </source>
</evidence>
<dbReference type="Gene3D" id="3.30.420.10">
    <property type="entry name" value="Ribonuclease H-like superfamily/Ribonuclease H"/>
    <property type="match status" value="1"/>
</dbReference>
<dbReference type="AlphaFoldDB" id="A0AAW2L7E5"/>
<reference evidence="2" key="1">
    <citation type="submission" date="2020-06" db="EMBL/GenBank/DDBJ databases">
        <authorList>
            <person name="Li T."/>
            <person name="Hu X."/>
            <person name="Zhang T."/>
            <person name="Song X."/>
            <person name="Zhang H."/>
            <person name="Dai N."/>
            <person name="Sheng W."/>
            <person name="Hou X."/>
            <person name="Wei L."/>
        </authorList>
    </citation>
    <scope>NUCLEOTIDE SEQUENCE</scope>
    <source>
        <strain evidence="2">KEN8</strain>
        <tissue evidence="2">Leaf</tissue>
    </source>
</reference>
<dbReference type="CDD" id="cd09279">
    <property type="entry name" value="RNase_HI_like"/>
    <property type="match status" value="1"/>
</dbReference>
<sequence>MISHTYHAQLSKTQALTYFVSEMAGAPMEDALKVEKWLLHMDGYSTTQGSGVGIVITSPYGEDLEFAIKFGFKASNNEAEYEALVIGMRLAYEIGARNLVAYSDSQLIVKQVEGTYEAKEENMIHYLQQIAELKTGFESFQLIHIPREENVKTYCLSKLANALEDYRTRHITIQHLPELRAPLSIQVISSITDWRTLVIRWLEEGHLPNNRWDASRIKIRATRFLLQRGVLYKKFFTYPLLRCLSQPEGTHVPKINTQRCYGAHTRTWTLANKALRASYF</sequence>
<dbReference type="GO" id="GO:0003676">
    <property type="term" value="F:nucleic acid binding"/>
    <property type="evidence" value="ECO:0007669"/>
    <property type="project" value="InterPro"/>
</dbReference>
<evidence type="ECO:0000313" key="2">
    <source>
        <dbReference type="EMBL" id="KAL0313766.1"/>
    </source>
</evidence>
<dbReference type="GO" id="GO:0004523">
    <property type="term" value="F:RNA-DNA hybrid ribonuclease activity"/>
    <property type="evidence" value="ECO:0007669"/>
    <property type="project" value="InterPro"/>
</dbReference>
<dbReference type="SUPFAM" id="SSF53098">
    <property type="entry name" value="Ribonuclease H-like"/>
    <property type="match status" value="1"/>
</dbReference>
<dbReference type="EMBL" id="JACGWM010000121">
    <property type="protein sequence ID" value="KAL0313766.1"/>
    <property type="molecule type" value="Genomic_DNA"/>
</dbReference>
<proteinExistence type="predicted"/>
<dbReference type="PANTHER" id="PTHR48475">
    <property type="entry name" value="RIBONUCLEASE H"/>
    <property type="match status" value="1"/>
</dbReference>
<accession>A0AAW2L7E5</accession>
<gene>
    <name evidence="2" type="ORF">Scaly_2902400</name>
</gene>
<dbReference type="InterPro" id="IPR002156">
    <property type="entry name" value="RNaseH_domain"/>
</dbReference>
<organism evidence="2">
    <name type="scientific">Sesamum calycinum</name>
    <dbReference type="NCBI Taxonomy" id="2727403"/>
    <lineage>
        <taxon>Eukaryota</taxon>
        <taxon>Viridiplantae</taxon>
        <taxon>Streptophyta</taxon>
        <taxon>Embryophyta</taxon>
        <taxon>Tracheophyta</taxon>
        <taxon>Spermatophyta</taxon>
        <taxon>Magnoliopsida</taxon>
        <taxon>eudicotyledons</taxon>
        <taxon>Gunneridae</taxon>
        <taxon>Pentapetalae</taxon>
        <taxon>asterids</taxon>
        <taxon>lamiids</taxon>
        <taxon>Lamiales</taxon>
        <taxon>Pedaliaceae</taxon>
        <taxon>Sesamum</taxon>
    </lineage>
</organism>
<dbReference type="InterPro" id="IPR036397">
    <property type="entry name" value="RNaseH_sf"/>
</dbReference>
<protein>
    <submittedName>
        <fullName evidence="2">Ribonuclease HI</fullName>
    </submittedName>
</protein>
<dbReference type="PANTHER" id="PTHR48475:SF2">
    <property type="entry name" value="RIBONUCLEASE H"/>
    <property type="match status" value="1"/>
</dbReference>
<dbReference type="InterPro" id="IPR012337">
    <property type="entry name" value="RNaseH-like_sf"/>
</dbReference>
<dbReference type="Pfam" id="PF13456">
    <property type="entry name" value="RVT_3"/>
    <property type="match status" value="1"/>
</dbReference>
<name>A0AAW2L7E5_9LAMI</name>